<evidence type="ECO:0000313" key="3">
    <source>
        <dbReference type="Proteomes" id="UP000278149"/>
    </source>
</evidence>
<evidence type="ECO:0000256" key="1">
    <source>
        <dbReference type="SAM" id="Phobius"/>
    </source>
</evidence>
<feature type="transmembrane region" description="Helical" evidence="1">
    <location>
        <begin position="32"/>
        <end position="50"/>
    </location>
</feature>
<dbReference type="Proteomes" id="UP000278149">
    <property type="component" value="Unassembled WGS sequence"/>
</dbReference>
<gene>
    <name evidence="2" type="ORF">D9Q81_04435</name>
</gene>
<dbReference type="AlphaFoldDB" id="A0A429G5G9"/>
<evidence type="ECO:0000313" key="2">
    <source>
        <dbReference type="EMBL" id="RSN69046.1"/>
    </source>
</evidence>
<accession>A0A429G5G9</accession>
<organism evidence="2 3">
    <name type="scientific">Candidatus Korarchaeum cryptofilum</name>
    <dbReference type="NCBI Taxonomy" id="498846"/>
    <lineage>
        <taxon>Archaea</taxon>
        <taxon>Thermoproteota</taxon>
        <taxon>Candidatus Korarchaeia</taxon>
        <taxon>Candidatus Korarchaeales</taxon>
        <taxon>Candidatus Korarchaeaceae</taxon>
        <taxon>Candidatus Korarchaeum</taxon>
    </lineage>
</organism>
<dbReference type="RefSeq" id="WP_125741570.1">
    <property type="nucleotide sequence ID" value="NZ_RCOR01000022.1"/>
</dbReference>
<sequence length="133" mass="14562">MPSISDILSYLLSAVLIFFGLIFLIASTIEPMRVLPGIALMGLGGLIIYLRHMLREAEASEERLEAAVIRLAKRKGGFVSIADVSSELNLPVELAKKILEGLERKGLAFLDFKKIGDEGVEVYRILGASEEES</sequence>
<keyword evidence="1" id="KW-0472">Membrane</keyword>
<keyword evidence="1" id="KW-0812">Transmembrane</keyword>
<keyword evidence="1" id="KW-1133">Transmembrane helix</keyword>
<dbReference type="EMBL" id="RCOR01000022">
    <property type="protein sequence ID" value="RSN69046.1"/>
    <property type="molecule type" value="Genomic_DNA"/>
</dbReference>
<name>A0A429G5G9_9CREN</name>
<proteinExistence type="predicted"/>
<reference evidence="2 3" key="1">
    <citation type="submission" date="2018-10" db="EMBL/GenBank/DDBJ databases">
        <title>Co-occurring genomic capacity for anaerobic methane metabolism and dissimilatory sulfite reduction discovered in the Korarchaeota.</title>
        <authorList>
            <person name="Mckay L.J."/>
            <person name="Dlakic M."/>
            <person name="Fields M.W."/>
            <person name="Delmont T.O."/>
            <person name="Eren A.M."/>
            <person name="Jay Z.J."/>
            <person name="Klingelsmith K.B."/>
            <person name="Rusch D.B."/>
            <person name="Inskeep W.P."/>
        </authorList>
    </citation>
    <scope>NUCLEOTIDE SEQUENCE [LARGE SCALE GENOMIC DNA]</scope>
    <source>
        <strain evidence="2 3">WS</strain>
    </source>
</reference>
<feature type="transmembrane region" description="Helical" evidence="1">
    <location>
        <begin position="7"/>
        <end position="26"/>
    </location>
</feature>
<comment type="caution">
    <text evidence="2">The sequence shown here is derived from an EMBL/GenBank/DDBJ whole genome shotgun (WGS) entry which is preliminary data.</text>
</comment>
<protein>
    <submittedName>
        <fullName evidence="2">Uncharacterized protein</fullName>
    </submittedName>
</protein>